<dbReference type="OrthoDB" id="1729737at2759"/>
<evidence type="ECO:0000256" key="1">
    <source>
        <dbReference type="SAM" id="MobiDB-lite"/>
    </source>
</evidence>
<gene>
    <name evidence="3" type="ORF">GSOID_T00004788001</name>
</gene>
<dbReference type="PANTHER" id="PTHR45737">
    <property type="entry name" value="VON WILLEBRAND FACTOR A DOMAIN-CONTAINING PROTEIN 5A"/>
    <property type="match status" value="1"/>
</dbReference>
<evidence type="ECO:0000259" key="2">
    <source>
        <dbReference type="PROSITE" id="PS50234"/>
    </source>
</evidence>
<dbReference type="Proteomes" id="UP000001307">
    <property type="component" value="Unassembled WGS sequence"/>
</dbReference>
<dbReference type="InterPro" id="IPR002035">
    <property type="entry name" value="VWF_A"/>
</dbReference>
<keyword evidence="4" id="KW-1185">Reference proteome</keyword>
<reference evidence="3" key="1">
    <citation type="journal article" date="2010" name="Science">
        <title>Plasticity of animal genome architecture unmasked by rapid evolution of a pelagic tunicate.</title>
        <authorList>
            <person name="Denoeud F."/>
            <person name="Henriet S."/>
            <person name="Mungpakdee S."/>
            <person name="Aury J.M."/>
            <person name="Da Silva C."/>
            <person name="Brinkmann H."/>
            <person name="Mikhaleva J."/>
            <person name="Olsen L.C."/>
            <person name="Jubin C."/>
            <person name="Canestro C."/>
            <person name="Bouquet J.M."/>
            <person name="Danks G."/>
            <person name="Poulain J."/>
            <person name="Campsteijn C."/>
            <person name="Adamski M."/>
            <person name="Cross I."/>
            <person name="Yadetie F."/>
            <person name="Muffato M."/>
            <person name="Louis A."/>
            <person name="Butcher S."/>
            <person name="Tsagkogeorga G."/>
            <person name="Konrad A."/>
            <person name="Singh S."/>
            <person name="Jensen M.F."/>
            <person name="Cong E.H."/>
            <person name="Eikeseth-Otteraa H."/>
            <person name="Noel B."/>
            <person name="Anthouard V."/>
            <person name="Porcel B.M."/>
            <person name="Kachouri-Lafond R."/>
            <person name="Nishino A."/>
            <person name="Ugolini M."/>
            <person name="Chourrout P."/>
            <person name="Nishida H."/>
            <person name="Aasland R."/>
            <person name="Huzurbazar S."/>
            <person name="Westhof E."/>
            <person name="Delsuc F."/>
            <person name="Lehrach H."/>
            <person name="Reinhardt R."/>
            <person name="Weissenbach J."/>
            <person name="Roy S.W."/>
            <person name="Artiguenave F."/>
            <person name="Postlethwait J.H."/>
            <person name="Manak J.R."/>
            <person name="Thompson E.M."/>
            <person name="Jaillon O."/>
            <person name="Du Pasquier L."/>
            <person name="Boudinot P."/>
            <person name="Liberles D.A."/>
            <person name="Volff J.N."/>
            <person name="Philippe H."/>
            <person name="Lenhard B."/>
            <person name="Roest Crollius H."/>
            <person name="Wincker P."/>
            <person name="Chourrout D."/>
        </authorList>
    </citation>
    <scope>NUCLEOTIDE SEQUENCE [LARGE SCALE GENOMIC DNA]</scope>
</reference>
<evidence type="ECO:0000313" key="3">
    <source>
        <dbReference type="EMBL" id="CBY13472.1"/>
    </source>
</evidence>
<proteinExistence type="predicted"/>
<dbReference type="PANTHER" id="PTHR45737:SF6">
    <property type="entry name" value="VON WILLEBRAND FACTOR A DOMAIN-CONTAINING PROTEIN 5A"/>
    <property type="match status" value="1"/>
</dbReference>
<dbReference type="Gene3D" id="3.40.50.410">
    <property type="entry name" value="von Willebrand factor, type A domain"/>
    <property type="match status" value="1"/>
</dbReference>
<evidence type="ECO:0000313" key="4">
    <source>
        <dbReference type="Proteomes" id="UP000001307"/>
    </source>
</evidence>
<dbReference type="InParanoid" id="E4XUS5"/>
<accession>E4XUS5</accession>
<sequence length="662" mass="73831">MDNTQVIQGRKWKFSEIKPGRPSGLRKDRNGVIQPDFAPKVGQAKNDLELRFFMRKNVAPAINIEYLNDSELEAIVSVELSEENIRQQLSNIANVQQQNLYGDERMEYDSNAAPRSPVVSTQPMEYVFLIDCGRSMEGKFMDSTKRTMNTIMNSVGHESKVLFCQFGSRHEFQPQQNGHVANDGMRDGNWITIDLEDDEQEETIKTIISGFEANFGDKTLRAPLVDIFHMRRNPGVFRNIIIFTDGAVSEENTGNTEENTGNTEENTEEIPELVRNETINQEGYLRFFVVGIGSGVCRNLCDGIAKYGRGSKYYVLDDDRIQAKASLILEEASRPSIYLQRIALPSTLDRLGYSVPIELDMSIFEVKRIYLRLKSNNQISVYQNLQEAVRNGSFSLTINGTRVPMQISQDNMQQWYSGVLKLAAFWAKQEINYLEDYDMNADTKKAIQVDASIRGGFLSSNHTALVGVMDRVGQRPQNTPPRIHALHEGYNTSSGNAEISPNPGYIPTSDGPFGRPSASGGLGGDGGIVSGSQQPTLGGRPPMAGGIGGTSKSRNEETEKLSKFDKLMSLVKRNGIWPASEGKAVLCCLMEYITNFDAIFEDVRSKIEAVDLILTLLALAALEKYEIKNQIEWERISMKGKTKLAAKNIDADAEIKALLKII</sequence>
<dbReference type="EMBL" id="FN653190">
    <property type="protein sequence ID" value="CBY13472.1"/>
    <property type="molecule type" value="Genomic_DNA"/>
</dbReference>
<dbReference type="InterPro" id="IPR036465">
    <property type="entry name" value="vWFA_dom_sf"/>
</dbReference>
<dbReference type="PROSITE" id="PS50234">
    <property type="entry name" value="VWFA"/>
    <property type="match status" value="1"/>
</dbReference>
<feature type="region of interest" description="Disordered" evidence="1">
    <location>
        <begin position="531"/>
        <end position="557"/>
    </location>
</feature>
<dbReference type="Pfam" id="PF13768">
    <property type="entry name" value="VWA_3"/>
    <property type="match status" value="1"/>
</dbReference>
<protein>
    <recommendedName>
        <fullName evidence="2">VWFA domain-containing protein</fullName>
    </recommendedName>
</protein>
<dbReference type="SUPFAM" id="SSF53300">
    <property type="entry name" value="vWA-like"/>
    <property type="match status" value="1"/>
</dbReference>
<feature type="domain" description="VWFA" evidence="2">
    <location>
        <begin position="125"/>
        <end position="342"/>
    </location>
</feature>
<dbReference type="AlphaFoldDB" id="E4XUS5"/>
<organism evidence="3">
    <name type="scientific">Oikopleura dioica</name>
    <name type="common">Tunicate</name>
    <dbReference type="NCBI Taxonomy" id="34765"/>
    <lineage>
        <taxon>Eukaryota</taxon>
        <taxon>Metazoa</taxon>
        <taxon>Chordata</taxon>
        <taxon>Tunicata</taxon>
        <taxon>Appendicularia</taxon>
        <taxon>Copelata</taxon>
        <taxon>Oikopleuridae</taxon>
        <taxon>Oikopleura</taxon>
    </lineage>
</organism>
<name>E4XUS5_OIKDI</name>